<dbReference type="FunFam" id="2.60.40.1730:FF:000007">
    <property type="entry name" value="thyrotropin-releasing hormone-degrading ectoenzyme"/>
    <property type="match status" value="1"/>
</dbReference>
<dbReference type="SUPFAM" id="SSF63737">
    <property type="entry name" value="Leukotriene A4 hydrolase N-terminal domain"/>
    <property type="match status" value="1"/>
</dbReference>
<dbReference type="GO" id="GO:0042277">
    <property type="term" value="F:peptide binding"/>
    <property type="evidence" value="ECO:0007669"/>
    <property type="project" value="TreeGrafter"/>
</dbReference>
<feature type="site" description="Transition state stabilizer" evidence="9">
    <location>
        <position position="522"/>
    </location>
</feature>
<feature type="binding site" evidence="8">
    <location>
        <position position="439"/>
    </location>
    <ligand>
        <name>Zn(2+)</name>
        <dbReference type="ChEBI" id="CHEBI:29105"/>
        <note>catalytic</note>
    </ligand>
</feature>
<dbReference type="FunFam" id="1.10.390.10:FF:000008">
    <property type="entry name" value="Thyrotropin-releasing hormone-degrading ectoenzyme"/>
    <property type="match status" value="1"/>
</dbReference>
<dbReference type="InterPro" id="IPR001930">
    <property type="entry name" value="Peptidase_M1"/>
</dbReference>
<dbReference type="AlphaFoldDB" id="A0A7L1M4W6"/>
<dbReference type="InterPro" id="IPR045357">
    <property type="entry name" value="Aminopeptidase_N-like_N"/>
</dbReference>
<dbReference type="PANTHER" id="PTHR11533:SF294">
    <property type="entry name" value="THYROTROPIN-RELEASING HORMONE-DEGRADING ECTOENZYME"/>
    <property type="match status" value="1"/>
</dbReference>
<feature type="domain" description="Peptidase M1 membrane alanine aminopeptidase" evidence="12">
    <location>
        <begin position="363"/>
        <end position="546"/>
    </location>
</feature>
<evidence type="ECO:0000256" key="6">
    <source>
        <dbReference type="ARBA" id="ARBA00023049"/>
    </source>
</evidence>
<evidence type="ECO:0000256" key="2">
    <source>
        <dbReference type="ARBA" id="ARBA00022670"/>
    </source>
</evidence>
<dbReference type="InterPro" id="IPR027268">
    <property type="entry name" value="Peptidase_M4/M1_CTD_sf"/>
</dbReference>
<dbReference type="GO" id="GO:0005737">
    <property type="term" value="C:cytoplasm"/>
    <property type="evidence" value="ECO:0007669"/>
    <property type="project" value="TreeGrafter"/>
</dbReference>
<dbReference type="GO" id="GO:0070006">
    <property type="term" value="F:metalloaminopeptidase activity"/>
    <property type="evidence" value="ECO:0007669"/>
    <property type="project" value="TreeGrafter"/>
</dbReference>
<organism evidence="14 15">
    <name type="scientific">Bombycilla garrulus</name>
    <name type="common">Bohemian waxwing</name>
    <name type="synonym">Lanius garrulus</name>
    <dbReference type="NCBI Taxonomy" id="125297"/>
    <lineage>
        <taxon>Eukaryota</taxon>
        <taxon>Metazoa</taxon>
        <taxon>Chordata</taxon>
        <taxon>Craniata</taxon>
        <taxon>Vertebrata</taxon>
        <taxon>Euteleostomi</taxon>
        <taxon>Archelosauria</taxon>
        <taxon>Archosauria</taxon>
        <taxon>Dinosauria</taxon>
        <taxon>Saurischia</taxon>
        <taxon>Theropoda</taxon>
        <taxon>Coelurosauria</taxon>
        <taxon>Aves</taxon>
        <taxon>Neognathae</taxon>
        <taxon>Neoaves</taxon>
        <taxon>Telluraves</taxon>
        <taxon>Australaves</taxon>
        <taxon>Passeriformes</taxon>
        <taxon>Bombycillidae</taxon>
        <taxon>Bombycilla</taxon>
    </lineage>
</organism>
<keyword evidence="11" id="KW-0472">Membrane</keyword>
<feature type="non-terminal residue" evidence="14">
    <location>
        <position position="1"/>
    </location>
</feature>
<dbReference type="InterPro" id="IPR050344">
    <property type="entry name" value="Peptidase_M1_aminopeptidases"/>
</dbReference>
<evidence type="ECO:0000256" key="1">
    <source>
        <dbReference type="ARBA" id="ARBA00010136"/>
    </source>
</evidence>
<dbReference type="GO" id="GO:0043171">
    <property type="term" value="P:peptide catabolic process"/>
    <property type="evidence" value="ECO:0007669"/>
    <property type="project" value="TreeGrafter"/>
</dbReference>
<keyword evidence="11" id="KW-0812">Transmembrane</keyword>
<dbReference type="GO" id="GO:0016020">
    <property type="term" value="C:membrane"/>
    <property type="evidence" value="ECO:0007669"/>
    <property type="project" value="TreeGrafter"/>
</dbReference>
<feature type="binding site" evidence="8">
    <location>
        <position position="435"/>
    </location>
    <ligand>
        <name>Zn(2+)</name>
        <dbReference type="ChEBI" id="CHEBI:29105"/>
        <note>catalytic</note>
    </ligand>
</feature>
<feature type="region of interest" description="Disordered" evidence="10">
    <location>
        <begin position="77"/>
        <end position="127"/>
    </location>
</feature>
<keyword evidence="15" id="KW-1185">Reference proteome</keyword>
<dbReference type="GO" id="GO:0008270">
    <property type="term" value="F:zinc ion binding"/>
    <property type="evidence" value="ECO:0007669"/>
    <property type="project" value="InterPro"/>
</dbReference>
<evidence type="ECO:0000256" key="7">
    <source>
        <dbReference type="PIRSR" id="PIRSR634016-1"/>
    </source>
</evidence>
<dbReference type="PANTHER" id="PTHR11533">
    <property type="entry name" value="PROTEASE M1 ZINC METALLOPROTEASE"/>
    <property type="match status" value="1"/>
</dbReference>
<sequence>MIEEEAALRNGSRGLPPGPWAETAGPRPRTTERRITVHKRLVLGFAVSILALLAVTMIAVLLSVRFEECGSAAVGPPRAGGNGSLSGASWQPPGAGQSPGRSAEEARDREAAEEEEEEEEEWQRRQELPPWARPRLPRHLRPLHYNLMLSAFMENFTFSGEVNVQLEVRNASRYIVLHAHRMHIEAVRVAEDKLAGGVRVARTFFYPQTQMFVVVLNRSLEVQRSYNLKIIYNALIENELLGFFRSSYVLHGERRFLGVTQFSPTHARKAFPCFDEPIYKATFKISIRHQATYLSLSNMPVETSVFEEDGWVTDHFSQTPLMSTYYLAWAVCNFTYRETVTKSGVVVRLYARPDAIRRGSGDYALNITRRLIEFYEDYFKVPYSLPKLDLLAVPKHPYAAMENWGLSVFVEQRILLDPGISSILYLLDVTMVIVHELCHQWFGDLVTPVWWEDVWLKEGFAHYFEFVGTDYLYPGWNMEKQRFLTDVLHEVMLLDGLASSHPVSQEVQQASDIDRVFDWIAYKKGAALIRMLANFMGHSVFQIGLQ</sequence>
<reference evidence="14 15" key="1">
    <citation type="submission" date="2019-09" db="EMBL/GenBank/DDBJ databases">
        <title>Bird 10,000 Genomes (B10K) Project - Family phase.</title>
        <authorList>
            <person name="Zhang G."/>
        </authorList>
    </citation>
    <scope>NUCLEOTIDE SEQUENCE [LARGE SCALE GENOMIC DNA]</scope>
    <source>
        <strain evidence="14">B10K-DU-002-23</strain>
        <tissue evidence="14">Muscle</tissue>
    </source>
</reference>
<dbReference type="Pfam" id="PF01433">
    <property type="entry name" value="Peptidase_M1"/>
    <property type="match status" value="1"/>
</dbReference>
<evidence type="ECO:0000313" key="14">
    <source>
        <dbReference type="EMBL" id="NXN82444.1"/>
    </source>
</evidence>
<dbReference type="EMBL" id="VXBU01007469">
    <property type="protein sequence ID" value="NXN82444.1"/>
    <property type="molecule type" value="Genomic_DNA"/>
</dbReference>
<evidence type="ECO:0000313" key="15">
    <source>
        <dbReference type="Proteomes" id="UP000532545"/>
    </source>
</evidence>
<dbReference type="InterPro" id="IPR034016">
    <property type="entry name" value="M1_APN-typ"/>
</dbReference>
<feature type="transmembrane region" description="Helical" evidence="11">
    <location>
        <begin position="41"/>
        <end position="62"/>
    </location>
</feature>
<accession>A0A7L1M4W6</accession>
<dbReference type="InterPro" id="IPR042097">
    <property type="entry name" value="Aminopeptidase_N-like_N_sf"/>
</dbReference>
<keyword evidence="4" id="KW-0378">Hydrolase</keyword>
<evidence type="ECO:0000259" key="12">
    <source>
        <dbReference type="Pfam" id="PF01433"/>
    </source>
</evidence>
<feature type="compositionally biased region" description="Acidic residues" evidence="10">
    <location>
        <begin position="111"/>
        <end position="121"/>
    </location>
</feature>
<dbReference type="SUPFAM" id="SSF55486">
    <property type="entry name" value="Metalloproteases ('zincins'), catalytic domain"/>
    <property type="match status" value="1"/>
</dbReference>
<evidence type="ECO:0000256" key="5">
    <source>
        <dbReference type="ARBA" id="ARBA00022833"/>
    </source>
</evidence>
<dbReference type="CDD" id="cd09601">
    <property type="entry name" value="M1_APN-Q_like"/>
    <property type="match status" value="1"/>
</dbReference>
<keyword evidence="5 8" id="KW-0862">Zinc</keyword>
<dbReference type="GO" id="GO:0006508">
    <property type="term" value="P:proteolysis"/>
    <property type="evidence" value="ECO:0007669"/>
    <property type="project" value="UniProtKB-KW"/>
</dbReference>
<feature type="region of interest" description="Disordered" evidence="10">
    <location>
        <begin position="1"/>
        <end position="32"/>
    </location>
</feature>
<comment type="cofactor">
    <cofactor evidence="8">
        <name>Zn(2+)</name>
        <dbReference type="ChEBI" id="CHEBI:29105"/>
    </cofactor>
    <text evidence="8">Binds 1 zinc ion per subunit.</text>
</comment>
<dbReference type="Pfam" id="PF17900">
    <property type="entry name" value="Peptidase_M1_N"/>
    <property type="match status" value="1"/>
</dbReference>
<feature type="active site" description="Proton acceptor" evidence="7">
    <location>
        <position position="436"/>
    </location>
</feature>
<feature type="non-terminal residue" evidence="14">
    <location>
        <position position="546"/>
    </location>
</feature>
<evidence type="ECO:0000256" key="11">
    <source>
        <dbReference type="SAM" id="Phobius"/>
    </source>
</evidence>
<dbReference type="PRINTS" id="PR00756">
    <property type="entry name" value="ALADIPTASE"/>
</dbReference>
<evidence type="ECO:0000256" key="8">
    <source>
        <dbReference type="PIRSR" id="PIRSR634016-3"/>
    </source>
</evidence>
<dbReference type="Gene3D" id="1.10.390.10">
    <property type="entry name" value="Neutral Protease Domain 2"/>
    <property type="match status" value="1"/>
</dbReference>
<evidence type="ECO:0000256" key="3">
    <source>
        <dbReference type="ARBA" id="ARBA00022723"/>
    </source>
</evidence>
<name>A0A7L1M4W6_BOMGA</name>
<keyword evidence="2" id="KW-0645">Protease</keyword>
<dbReference type="Proteomes" id="UP000532545">
    <property type="component" value="Unassembled WGS sequence"/>
</dbReference>
<proteinExistence type="inferred from homology"/>
<evidence type="ECO:0000256" key="9">
    <source>
        <dbReference type="PIRSR" id="PIRSR634016-4"/>
    </source>
</evidence>
<keyword evidence="6" id="KW-0482">Metalloprotease</keyword>
<protein>
    <submittedName>
        <fullName evidence="14">TRHDE protein</fullName>
    </submittedName>
</protein>
<gene>
    <name evidence="14" type="primary">Trhde_1</name>
    <name evidence="14" type="ORF">BOMGAR_R14796</name>
</gene>
<evidence type="ECO:0000256" key="10">
    <source>
        <dbReference type="SAM" id="MobiDB-lite"/>
    </source>
</evidence>
<dbReference type="GO" id="GO:0005615">
    <property type="term" value="C:extracellular space"/>
    <property type="evidence" value="ECO:0007669"/>
    <property type="project" value="TreeGrafter"/>
</dbReference>
<keyword evidence="3 8" id="KW-0479">Metal-binding</keyword>
<keyword evidence="11" id="KW-1133">Transmembrane helix</keyword>
<feature type="domain" description="Aminopeptidase N-like N-terminal" evidence="13">
    <location>
        <begin position="142"/>
        <end position="326"/>
    </location>
</feature>
<evidence type="ECO:0000256" key="4">
    <source>
        <dbReference type="ARBA" id="ARBA00022801"/>
    </source>
</evidence>
<dbReference type="OrthoDB" id="6750768at2759"/>
<feature type="binding site" evidence="8">
    <location>
        <position position="458"/>
    </location>
    <ligand>
        <name>Zn(2+)</name>
        <dbReference type="ChEBI" id="CHEBI:29105"/>
        <note>catalytic</note>
    </ligand>
</feature>
<comment type="caution">
    <text evidence="14">The sequence shown here is derived from an EMBL/GenBank/DDBJ whole genome shotgun (WGS) entry which is preliminary data.</text>
</comment>
<evidence type="ECO:0000259" key="13">
    <source>
        <dbReference type="Pfam" id="PF17900"/>
    </source>
</evidence>
<dbReference type="InterPro" id="IPR014782">
    <property type="entry name" value="Peptidase_M1_dom"/>
</dbReference>
<comment type="similarity">
    <text evidence="1">Belongs to the peptidase M1 family.</text>
</comment>
<dbReference type="Gene3D" id="2.60.40.1730">
    <property type="entry name" value="tricorn interacting facor f3 domain"/>
    <property type="match status" value="1"/>
</dbReference>